<reference evidence="2 4" key="2">
    <citation type="journal article" date="2016" name="Genome Announc.">
        <title>Genome Sequence of Nitrosomonas communis Strain Nm2, a Mesophilic Ammonia-Oxidizing Bacterium Isolated from Mediterranean Soil.</title>
        <authorList>
            <person name="Kozlowski J.A."/>
            <person name="Kits K.D."/>
            <person name="Stein L.Y."/>
        </authorList>
    </citation>
    <scope>NUCLEOTIDE SEQUENCE [LARGE SCALE GENOMIC DNA]</scope>
    <source>
        <strain evidence="2 4">Nm2</strain>
    </source>
</reference>
<dbReference type="EMBL" id="VNHT01000099">
    <property type="protein sequence ID" value="TYP72993.1"/>
    <property type="molecule type" value="Genomic_DNA"/>
</dbReference>
<sequence length="67" mass="7589">MPNANDETKIDKEDPSKNLSVDTPQTGKKPGDARGDPKQQKRNREDLKVGEDHRTEKMRKGNRGTFP</sequence>
<dbReference type="Proteomes" id="UP000034156">
    <property type="component" value="Chromosome"/>
</dbReference>
<dbReference type="RefSeq" id="WP_046849812.1">
    <property type="nucleotide sequence ID" value="NZ_CBDIPD010000158.1"/>
</dbReference>
<proteinExistence type="predicted"/>
<feature type="compositionally biased region" description="Basic and acidic residues" evidence="1">
    <location>
        <begin position="1"/>
        <end position="16"/>
    </location>
</feature>
<keyword evidence="4" id="KW-1185">Reference proteome</keyword>
<evidence type="ECO:0000313" key="5">
    <source>
        <dbReference type="Proteomes" id="UP000324176"/>
    </source>
</evidence>
<accession>A0A0F7KBD7</accession>
<dbReference type="KEGG" id="nco:AAW31_07885"/>
<reference evidence="4" key="1">
    <citation type="submission" date="2015-05" db="EMBL/GenBank/DDBJ databases">
        <title>Draft genome of Nitrosomonas communis strain Nm2.</title>
        <authorList>
            <person name="Kozlowski J.A."/>
            <person name="Kits K.D."/>
            <person name="Stein L.Y."/>
        </authorList>
    </citation>
    <scope>NUCLEOTIDE SEQUENCE [LARGE SCALE GENOMIC DNA]</scope>
    <source>
        <strain evidence="4">Nm2</strain>
    </source>
</reference>
<evidence type="ECO:0000313" key="2">
    <source>
        <dbReference type="EMBL" id="AKH37740.1"/>
    </source>
</evidence>
<gene>
    <name evidence="2" type="ORF">AAW31_07885</name>
    <name evidence="3" type="ORF">BCL69_10999</name>
</gene>
<protein>
    <submittedName>
        <fullName evidence="2">Uncharacterized protein</fullName>
    </submittedName>
</protein>
<organism evidence="2 4">
    <name type="scientific">Nitrosomonas communis</name>
    <dbReference type="NCBI Taxonomy" id="44574"/>
    <lineage>
        <taxon>Bacteria</taxon>
        <taxon>Pseudomonadati</taxon>
        <taxon>Pseudomonadota</taxon>
        <taxon>Betaproteobacteria</taxon>
        <taxon>Nitrosomonadales</taxon>
        <taxon>Nitrosomonadaceae</taxon>
        <taxon>Nitrosomonas</taxon>
    </lineage>
</organism>
<feature type="compositionally biased region" description="Basic and acidic residues" evidence="1">
    <location>
        <begin position="29"/>
        <end position="59"/>
    </location>
</feature>
<evidence type="ECO:0000313" key="4">
    <source>
        <dbReference type="Proteomes" id="UP000034156"/>
    </source>
</evidence>
<dbReference type="Proteomes" id="UP000324176">
    <property type="component" value="Unassembled WGS sequence"/>
</dbReference>
<reference evidence="3 5" key="3">
    <citation type="submission" date="2019-07" db="EMBL/GenBank/DDBJ databases">
        <title>Active sludge and wastewater microbial communities from Klosterneuburg, Austria.</title>
        <authorList>
            <person name="Wagner M."/>
        </authorList>
    </citation>
    <scope>NUCLEOTIDE SEQUENCE [LARGE SCALE GENOMIC DNA]</scope>
    <source>
        <strain evidence="3 5">Nm2</strain>
    </source>
</reference>
<dbReference type="OrthoDB" id="9919814at2"/>
<dbReference type="AlphaFoldDB" id="A0A0F7KBD7"/>
<dbReference type="EMBL" id="CP011451">
    <property type="protein sequence ID" value="AKH37740.1"/>
    <property type="molecule type" value="Genomic_DNA"/>
</dbReference>
<feature type="compositionally biased region" description="Polar residues" evidence="1">
    <location>
        <begin position="17"/>
        <end position="26"/>
    </location>
</feature>
<evidence type="ECO:0000256" key="1">
    <source>
        <dbReference type="SAM" id="MobiDB-lite"/>
    </source>
</evidence>
<dbReference type="PATRIC" id="fig|44574.3.peg.1917"/>
<feature type="region of interest" description="Disordered" evidence="1">
    <location>
        <begin position="1"/>
        <end position="67"/>
    </location>
</feature>
<name>A0A0F7KBD7_9PROT</name>
<evidence type="ECO:0000313" key="3">
    <source>
        <dbReference type="EMBL" id="TYP72993.1"/>
    </source>
</evidence>